<organism evidence="1 2">
    <name type="scientific">Acrocarpospora pleiomorpha</name>
    <dbReference type="NCBI Taxonomy" id="90975"/>
    <lineage>
        <taxon>Bacteria</taxon>
        <taxon>Bacillati</taxon>
        <taxon>Actinomycetota</taxon>
        <taxon>Actinomycetes</taxon>
        <taxon>Streptosporangiales</taxon>
        <taxon>Streptosporangiaceae</taxon>
        <taxon>Acrocarpospora</taxon>
    </lineage>
</organism>
<dbReference type="EMBL" id="BLAF01000006">
    <property type="protein sequence ID" value="GES18160.1"/>
    <property type="molecule type" value="Genomic_DNA"/>
</dbReference>
<sequence length="173" mass="18803">MCRVCGFLPHTWRCAIADFWFNVSKGRAAEFYWRVKNNDPSTSGLVVAVLATAGLESDATLIDKDTFADVFSGATNEPTNSGYERKILTDVDLAAFAVDDVNDRVDIDLPDQTWLDVLAGDDWSKAILGYDPDTTGGADSAIIPMVAWDFVVEPDGTEIQLRFNGAGGFRAQG</sequence>
<dbReference type="AlphaFoldDB" id="A0A5M3XAJ7"/>
<evidence type="ECO:0000313" key="1">
    <source>
        <dbReference type="EMBL" id="GES18160.1"/>
    </source>
</evidence>
<evidence type="ECO:0000313" key="2">
    <source>
        <dbReference type="Proteomes" id="UP000377595"/>
    </source>
</evidence>
<name>A0A5M3XAJ7_9ACTN</name>
<comment type="caution">
    <text evidence="1">The sequence shown here is derived from an EMBL/GenBank/DDBJ whole genome shotgun (WGS) entry which is preliminary data.</text>
</comment>
<reference evidence="1 2" key="1">
    <citation type="submission" date="2019-10" db="EMBL/GenBank/DDBJ databases">
        <title>Whole genome shotgun sequence of Acrocarpospora pleiomorpha NBRC 16267.</title>
        <authorList>
            <person name="Ichikawa N."/>
            <person name="Kimura A."/>
            <person name="Kitahashi Y."/>
            <person name="Komaki H."/>
            <person name="Oguchi A."/>
        </authorList>
    </citation>
    <scope>NUCLEOTIDE SEQUENCE [LARGE SCALE GENOMIC DNA]</scope>
    <source>
        <strain evidence="1 2">NBRC 16267</strain>
    </source>
</reference>
<gene>
    <name evidence="1" type="ORF">Aple_010550</name>
</gene>
<protein>
    <submittedName>
        <fullName evidence="1">Uncharacterized protein</fullName>
    </submittedName>
</protein>
<keyword evidence="2" id="KW-1185">Reference proteome</keyword>
<dbReference type="Proteomes" id="UP000377595">
    <property type="component" value="Unassembled WGS sequence"/>
</dbReference>
<proteinExistence type="predicted"/>
<accession>A0A5M3XAJ7</accession>